<evidence type="ECO:0000313" key="2">
    <source>
        <dbReference type="Proteomes" id="UP001224775"/>
    </source>
</evidence>
<evidence type="ECO:0000313" key="1">
    <source>
        <dbReference type="EMBL" id="KAK1740291.1"/>
    </source>
</evidence>
<proteinExistence type="predicted"/>
<sequence length="205" mass="22372">MSRTETALLELTEHVHSSKKPLSFSIMKKILKEFSPIAINRRVRTGGTFLVEICRSRHVQESVILKCVKLLIEEHGANPNVPSAEVGQGLASSTTLTLGRRSAASSEVTCYTSSQGRELYAIVIAAARAMPSVVKYLLSCRNIDPTLKGSSRFRLFSNPRKSVKGVDLSALEFALKMKEEEIENGISAADLKGLNKVISLLKKAG</sequence>
<dbReference type="EMBL" id="JATAAI010000016">
    <property type="protein sequence ID" value="KAK1740291.1"/>
    <property type="molecule type" value="Genomic_DNA"/>
</dbReference>
<dbReference type="Gene3D" id="1.25.40.20">
    <property type="entry name" value="Ankyrin repeat-containing domain"/>
    <property type="match status" value="1"/>
</dbReference>
<protein>
    <submittedName>
        <fullName evidence="1">Uncharacterized protein</fullName>
    </submittedName>
</protein>
<dbReference type="AlphaFoldDB" id="A0AAD9DAH2"/>
<keyword evidence="2" id="KW-1185">Reference proteome</keyword>
<dbReference type="Proteomes" id="UP001224775">
    <property type="component" value="Unassembled WGS sequence"/>
</dbReference>
<dbReference type="InterPro" id="IPR036770">
    <property type="entry name" value="Ankyrin_rpt-contain_sf"/>
</dbReference>
<gene>
    <name evidence="1" type="ORF">QTG54_009241</name>
</gene>
<accession>A0AAD9DAH2</accession>
<comment type="caution">
    <text evidence="1">The sequence shown here is derived from an EMBL/GenBank/DDBJ whole genome shotgun (WGS) entry which is preliminary data.</text>
</comment>
<organism evidence="1 2">
    <name type="scientific">Skeletonema marinoi</name>
    <dbReference type="NCBI Taxonomy" id="267567"/>
    <lineage>
        <taxon>Eukaryota</taxon>
        <taxon>Sar</taxon>
        <taxon>Stramenopiles</taxon>
        <taxon>Ochrophyta</taxon>
        <taxon>Bacillariophyta</taxon>
        <taxon>Coscinodiscophyceae</taxon>
        <taxon>Thalassiosirophycidae</taxon>
        <taxon>Thalassiosirales</taxon>
        <taxon>Skeletonemataceae</taxon>
        <taxon>Skeletonema</taxon>
        <taxon>Skeletonema marinoi-dohrnii complex</taxon>
    </lineage>
</organism>
<reference evidence="1" key="1">
    <citation type="submission" date="2023-06" db="EMBL/GenBank/DDBJ databases">
        <title>Survivors Of The Sea: Transcriptome response of Skeletonema marinoi to long-term dormancy.</title>
        <authorList>
            <person name="Pinder M.I.M."/>
            <person name="Kourtchenko O."/>
            <person name="Robertson E.K."/>
            <person name="Larsson T."/>
            <person name="Maumus F."/>
            <person name="Osuna-Cruz C.M."/>
            <person name="Vancaester E."/>
            <person name="Stenow R."/>
            <person name="Vandepoele K."/>
            <person name="Ploug H."/>
            <person name="Bruchert V."/>
            <person name="Godhe A."/>
            <person name="Topel M."/>
        </authorList>
    </citation>
    <scope>NUCLEOTIDE SEQUENCE</scope>
    <source>
        <strain evidence="1">R05AC</strain>
    </source>
</reference>
<name>A0AAD9DAH2_9STRA</name>